<sequence>MIREAVVLVGGFGTRLRPVVSDVPKALALVGGRPFLCWLLDSLARQSVTRVLLATGYMGNVLRGAVGTQHADMTVLYSCEATPLGTGGAMWAALRLCEEDRVLVVNGDTWLGAPIASLAAEAPDADLVLAVRAVADRSRFGSLIVDGNRVLGLAEKGPGGPGLINAGVYVARRDLPSRLPMPDSFSLEREVLAAPGGLDLRAHLTDASFLDIGTPDDYLAAQTLIPAWAFAG</sequence>
<name>A0A8T5VQ08_9BRAD</name>
<dbReference type="Pfam" id="PF00483">
    <property type="entry name" value="NTP_transferase"/>
    <property type="match status" value="1"/>
</dbReference>
<proteinExistence type="predicted"/>
<evidence type="ECO:0000313" key="1">
    <source>
        <dbReference type="EMBL" id="UPT88641.1"/>
    </source>
</evidence>
<dbReference type="InterPro" id="IPR029044">
    <property type="entry name" value="Nucleotide-diphossugar_trans"/>
</dbReference>
<dbReference type="PANTHER" id="PTHR22572">
    <property type="entry name" value="SUGAR-1-PHOSPHATE GUANYL TRANSFERASE"/>
    <property type="match status" value="1"/>
</dbReference>
<gene>
    <name evidence="1" type="ORF">HAP41_0000006045</name>
</gene>
<reference evidence="1" key="1">
    <citation type="journal article" date="2017" name="Syst. Appl. Microbiol.">
        <title>Soybeans inoculated with root zone soils of Canadian native legumes harbour diverse and novel Bradyrhizobium spp. that possess agricultural potential.</title>
        <authorList>
            <person name="Bromfield E.S.P."/>
            <person name="Cloutier S."/>
            <person name="Tambong J.T."/>
            <person name="Tran Thi T.V."/>
        </authorList>
    </citation>
    <scope>NUCLEOTIDE SEQUENCE</scope>
    <source>
        <strain evidence="1">1S5</strain>
    </source>
</reference>
<dbReference type="InterPro" id="IPR050486">
    <property type="entry name" value="Mannose-1P_guanyltransferase"/>
</dbReference>
<dbReference type="Proteomes" id="UP000551709">
    <property type="component" value="Chromosome"/>
</dbReference>
<evidence type="ECO:0000313" key="2">
    <source>
        <dbReference type="Proteomes" id="UP000551709"/>
    </source>
</evidence>
<dbReference type="EMBL" id="CP096255">
    <property type="protein sequence ID" value="UPT88641.1"/>
    <property type="molecule type" value="Genomic_DNA"/>
</dbReference>
<reference evidence="1" key="2">
    <citation type="submission" date="2022-04" db="EMBL/GenBank/DDBJ databases">
        <authorList>
            <person name="Bromfield E.S.P."/>
            <person name="Cloutier S."/>
        </authorList>
    </citation>
    <scope>NUCLEOTIDE SEQUENCE</scope>
    <source>
        <strain evidence="1">1S5</strain>
    </source>
</reference>
<organism evidence="1 2">
    <name type="scientific">Bradyrhizobium barranii subsp. apii</name>
    <dbReference type="NCBI Taxonomy" id="2819348"/>
    <lineage>
        <taxon>Bacteria</taxon>
        <taxon>Pseudomonadati</taxon>
        <taxon>Pseudomonadota</taxon>
        <taxon>Alphaproteobacteria</taxon>
        <taxon>Hyphomicrobiales</taxon>
        <taxon>Nitrobacteraceae</taxon>
        <taxon>Bradyrhizobium</taxon>
        <taxon>Bradyrhizobium barranii</taxon>
    </lineage>
</organism>
<dbReference type="SUPFAM" id="SSF53448">
    <property type="entry name" value="Nucleotide-diphospho-sugar transferases"/>
    <property type="match status" value="1"/>
</dbReference>
<dbReference type="RefSeq" id="WP_166104322.1">
    <property type="nucleotide sequence ID" value="NZ_CP096255.1"/>
</dbReference>
<dbReference type="Gene3D" id="3.90.550.10">
    <property type="entry name" value="Spore Coat Polysaccharide Biosynthesis Protein SpsA, Chain A"/>
    <property type="match status" value="1"/>
</dbReference>
<protein>
    <submittedName>
        <fullName evidence="1">Sugar phosphate nucleotidyltransferase</fullName>
    </submittedName>
</protein>
<accession>A0A8T5VQ08</accession>
<dbReference type="InterPro" id="IPR005835">
    <property type="entry name" value="NTP_transferase_dom"/>
</dbReference>
<dbReference type="AlphaFoldDB" id="A0A8T5VQ08"/>